<accession>A0A066YV24</accession>
<comment type="similarity">
    <text evidence="1">Belongs to the mycobacterial PPE family.</text>
</comment>
<dbReference type="Gene3D" id="1.20.1260.20">
    <property type="entry name" value="PPE superfamily"/>
    <property type="match status" value="1"/>
</dbReference>
<protein>
    <recommendedName>
        <fullName evidence="3">PPE domain-containing protein</fullName>
    </recommendedName>
</protein>
<sequence length="394" mass="38501">MTDMTNFYSYSHGQMRDMVQSMDSGSVMAAADPWRRATNTLKQIRTALNTAAADASDSWQGDTSNAFYSRMTTLANSVNNVAAYANDAAGALEMMSEAIDKAKRDMPEEPGLLDKVGDAISDTAQQSVGIDNEETRTAVADSRKQEAVTVMQTLAASYRATTSYLKPPQAGRGDGDRELSPPDNGGTGALGALIAGIGTGLVQGSAGTGGSSGSQASGQRSVTSRTPQAPKLQPVVIRPTDAGISGGTANPLPQPKGPGTGIDGIQGGGGVRGGAGTIGGTGGAGTVHGPTGTGGLGTTGGTGGLIGRGEGGLLGGGTGIGGSRAGFSGNSVSKAGTFGAGGLGGSGGPGAVPVWAVPAVPAHAPVAVVLAAAAARAAAALARVRAAWAARPAA</sequence>
<feature type="region of interest" description="Disordered" evidence="2">
    <location>
        <begin position="204"/>
        <end position="310"/>
    </location>
</feature>
<feature type="domain" description="PPE" evidence="3">
    <location>
        <begin position="18"/>
        <end position="161"/>
    </location>
</feature>
<feature type="compositionally biased region" description="Gly residues" evidence="2">
    <location>
        <begin position="258"/>
        <end position="310"/>
    </location>
</feature>
<comment type="caution">
    <text evidence="4">The sequence shown here is derived from an EMBL/GenBank/DDBJ whole genome shotgun (WGS) entry which is preliminary data.</text>
</comment>
<dbReference type="SUPFAM" id="SSF140459">
    <property type="entry name" value="PE/PPE dimer-like"/>
    <property type="match status" value="1"/>
</dbReference>
<dbReference type="Pfam" id="PF00823">
    <property type="entry name" value="PPE"/>
    <property type="match status" value="1"/>
</dbReference>
<evidence type="ECO:0000256" key="2">
    <source>
        <dbReference type="SAM" id="MobiDB-lite"/>
    </source>
</evidence>
<evidence type="ECO:0000259" key="3">
    <source>
        <dbReference type="Pfam" id="PF00823"/>
    </source>
</evidence>
<evidence type="ECO:0000313" key="5">
    <source>
        <dbReference type="Proteomes" id="UP000027178"/>
    </source>
</evidence>
<dbReference type="OrthoDB" id="3872984at2"/>
<feature type="region of interest" description="Disordered" evidence="2">
    <location>
        <begin position="161"/>
        <end position="191"/>
    </location>
</feature>
<evidence type="ECO:0000256" key="1">
    <source>
        <dbReference type="ARBA" id="ARBA00010652"/>
    </source>
</evidence>
<dbReference type="InterPro" id="IPR000030">
    <property type="entry name" value="PPE_dom"/>
</dbReference>
<proteinExistence type="inferred from homology"/>
<dbReference type="EMBL" id="JNBY01000085">
    <property type="protein sequence ID" value="KDN85398.1"/>
    <property type="molecule type" value="Genomic_DNA"/>
</dbReference>
<dbReference type="HOGENOM" id="CLU_699767_0_0_11"/>
<reference evidence="4 5" key="1">
    <citation type="submission" date="2014-05" db="EMBL/GenBank/DDBJ databases">
        <title>Draft Genome Sequence of Kitasatospora cheerisanensis KCTC 2395.</title>
        <authorList>
            <person name="Nam D.H."/>
        </authorList>
    </citation>
    <scope>NUCLEOTIDE SEQUENCE [LARGE SCALE GENOMIC DNA]</scope>
    <source>
        <strain evidence="4 5">KCTC 2395</strain>
    </source>
</reference>
<evidence type="ECO:0000313" key="4">
    <source>
        <dbReference type="EMBL" id="KDN85398.1"/>
    </source>
</evidence>
<dbReference type="InterPro" id="IPR038332">
    <property type="entry name" value="PPE_sf"/>
</dbReference>
<keyword evidence="5" id="KW-1185">Reference proteome</keyword>
<dbReference type="AlphaFoldDB" id="A0A066YV24"/>
<dbReference type="PATRIC" id="fig|1348663.4.peg.2864"/>
<dbReference type="Proteomes" id="UP000027178">
    <property type="component" value="Unassembled WGS sequence"/>
</dbReference>
<name>A0A066YV24_9ACTN</name>
<organism evidence="4 5">
    <name type="scientific">Kitasatospora cheerisanensis KCTC 2395</name>
    <dbReference type="NCBI Taxonomy" id="1348663"/>
    <lineage>
        <taxon>Bacteria</taxon>
        <taxon>Bacillati</taxon>
        <taxon>Actinomycetota</taxon>
        <taxon>Actinomycetes</taxon>
        <taxon>Kitasatosporales</taxon>
        <taxon>Streptomycetaceae</taxon>
        <taxon>Kitasatospora</taxon>
    </lineage>
</organism>
<gene>
    <name evidence="4" type="ORF">KCH_29790</name>
</gene>